<evidence type="ECO:0000313" key="2">
    <source>
        <dbReference type="Proteomes" id="UP001157502"/>
    </source>
</evidence>
<sequence length="145" mass="15598">MLPDKNSPTVLRCHDYQGRTPNTPGACDIPPPPQRCLHLLGERGWTGVARKHKAVCILLPTTCAVWSSITRRLYKQLTSLTNDYSHIKPSGAESSPLRSLGHVEAVSGPAECKGPRKKWGLGDDITAGPHVLALSPNYLPGVATA</sequence>
<dbReference type="EMBL" id="CM055757">
    <property type="protein sequence ID" value="KAJ7988863.1"/>
    <property type="molecule type" value="Genomic_DNA"/>
</dbReference>
<name>A0ACC2FC53_DALPE</name>
<protein>
    <submittedName>
        <fullName evidence="1">Uncharacterized protein</fullName>
    </submittedName>
</protein>
<accession>A0ACC2FC53</accession>
<keyword evidence="2" id="KW-1185">Reference proteome</keyword>
<evidence type="ECO:0000313" key="1">
    <source>
        <dbReference type="EMBL" id="KAJ7988863.1"/>
    </source>
</evidence>
<organism evidence="1 2">
    <name type="scientific">Dallia pectoralis</name>
    <name type="common">Alaska blackfish</name>
    <dbReference type="NCBI Taxonomy" id="75939"/>
    <lineage>
        <taxon>Eukaryota</taxon>
        <taxon>Metazoa</taxon>
        <taxon>Chordata</taxon>
        <taxon>Craniata</taxon>
        <taxon>Vertebrata</taxon>
        <taxon>Euteleostomi</taxon>
        <taxon>Actinopterygii</taxon>
        <taxon>Neopterygii</taxon>
        <taxon>Teleostei</taxon>
        <taxon>Protacanthopterygii</taxon>
        <taxon>Esociformes</taxon>
        <taxon>Umbridae</taxon>
        <taxon>Dallia</taxon>
    </lineage>
</organism>
<reference evidence="1" key="1">
    <citation type="submission" date="2021-05" db="EMBL/GenBank/DDBJ databases">
        <authorList>
            <person name="Pan Q."/>
            <person name="Jouanno E."/>
            <person name="Zahm M."/>
            <person name="Klopp C."/>
            <person name="Cabau C."/>
            <person name="Louis A."/>
            <person name="Berthelot C."/>
            <person name="Parey E."/>
            <person name="Roest Crollius H."/>
            <person name="Montfort J."/>
            <person name="Robinson-Rechavi M."/>
            <person name="Bouchez O."/>
            <person name="Lampietro C."/>
            <person name="Lopez Roques C."/>
            <person name="Donnadieu C."/>
            <person name="Postlethwait J."/>
            <person name="Bobe J."/>
            <person name="Dillon D."/>
            <person name="Chandos A."/>
            <person name="von Hippel F."/>
            <person name="Guiguen Y."/>
        </authorList>
    </citation>
    <scope>NUCLEOTIDE SEQUENCE</scope>
    <source>
        <strain evidence="1">YG-Jan2019</strain>
    </source>
</reference>
<dbReference type="Proteomes" id="UP001157502">
    <property type="component" value="Chromosome 30"/>
</dbReference>
<gene>
    <name evidence="1" type="ORF">DPEC_G00313600</name>
</gene>
<comment type="caution">
    <text evidence="1">The sequence shown here is derived from an EMBL/GenBank/DDBJ whole genome shotgun (WGS) entry which is preliminary data.</text>
</comment>
<proteinExistence type="predicted"/>